<name>A0A0F9Q7R6_9ZZZZ</name>
<feature type="non-terminal residue" evidence="1">
    <location>
        <position position="1"/>
    </location>
</feature>
<gene>
    <name evidence="1" type="ORF">LCGC14_0752540</name>
</gene>
<dbReference type="AlphaFoldDB" id="A0A0F9Q7R6"/>
<dbReference type="EMBL" id="LAZR01001822">
    <property type="protein sequence ID" value="KKN38519.1"/>
    <property type="molecule type" value="Genomic_DNA"/>
</dbReference>
<protein>
    <submittedName>
        <fullName evidence="1">Uncharacterized protein</fullName>
    </submittedName>
</protein>
<reference evidence="1" key="1">
    <citation type="journal article" date="2015" name="Nature">
        <title>Complex archaea that bridge the gap between prokaryotes and eukaryotes.</title>
        <authorList>
            <person name="Spang A."/>
            <person name="Saw J.H."/>
            <person name="Jorgensen S.L."/>
            <person name="Zaremba-Niedzwiedzka K."/>
            <person name="Martijn J."/>
            <person name="Lind A.E."/>
            <person name="van Eijk R."/>
            <person name="Schleper C."/>
            <person name="Guy L."/>
            <person name="Ettema T.J."/>
        </authorList>
    </citation>
    <scope>NUCLEOTIDE SEQUENCE</scope>
</reference>
<sequence>QSGSLVIFDDLGFSDDMWACWQEVAGAPDISSAWQIGDRVGIVELT</sequence>
<proteinExistence type="predicted"/>
<evidence type="ECO:0000313" key="1">
    <source>
        <dbReference type="EMBL" id="KKN38519.1"/>
    </source>
</evidence>
<organism evidence="1">
    <name type="scientific">marine sediment metagenome</name>
    <dbReference type="NCBI Taxonomy" id="412755"/>
    <lineage>
        <taxon>unclassified sequences</taxon>
        <taxon>metagenomes</taxon>
        <taxon>ecological metagenomes</taxon>
    </lineage>
</organism>
<accession>A0A0F9Q7R6</accession>
<comment type="caution">
    <text evidence="1">The sequence shown here is derived from an EMBL/GenBank/DDBJ whole genome shotgun (WGS) entry which is preliminary data.</text>
</comment>